<accession>A0A9D2M765</accession>
<dbReference type="Proteomes" id="UP000886803">
    <property type="component" value="Unassembled WGS sequence"/>
</dbReference>
<keyword evidence="1" id="KW-1133">Transmembrane helix</keyword>
<proteinExistence type="predicted"/>
<evidence type="ECO:0000313" key="2">
    <source>
        <dbReference type="EMBL" id="HJB42656.1"/>
    </source>
</evidence>
<protein>
    <submittedName>
        <fullName evidence="2">DUF4179 domain-containing protein</fullName>
    </submittedName>
</protein>
<reference evidence="2" key="2">
    <citation type="submission" date="2021-04" db="EMBL/GenBank/DDBJ databases">
        <authorList>
            <person name="Gilroy R."/>
        </authorList>
    </citation>
    <scope>NUCLEOTIDE SEQUENCE</scope>
    <source>
        <strain evidence="2">ChiBcec8-13705</strain>
    </source>
</reference>
<reference evidence="2" key="1">
    <citation type="journal article" date="2021" name="PeerJ">
        <title>Extensive microbial diversity within the chicken gut microbiome revealed by metagenomics and culture.</title>
        <authorList>
            <person name="Gilroy R."/>
            <person name="Ravi A."/>
            <person name="Getino M."/>
            <person name="Pursley I."/>
            <person name="Horton D.L."/>
            <person name="Alikhan N.F."/>
            <person name="Baker D."/>
            <person name="Gharbi K."/>
            <person name="Hall N."/>
            <person name="Watson M."/>
            <person name="Adriaenssens E.M."/>
            <person name="Foster-Nyarko E."/>
            <person name="Jarju S."/>
            <person name="Secka A."/>
            <person name="Antonio M."/>
            <person name="Oren A."/>
            <person name="Chaudhuri R.R."/>
            <person name="La Ragione R."/>
            <person name="Hildebrand F."/>
            <person name="Pallen M.J."/>
        </authorList>
    </citation>
    <scope>NUCLEOTIDE SEQUENCE</scope>
    <source>
        <strain evidence="2">ChiBcec8-13705</strain>
    </source>
</reference>
<gene>
    <name evidence="2" type="ORF">H9945_09175</name>
</gene>
<feature type="transmembrane region" description="Helical" evidence="1">
    <location>
        <begin position="64"/>
        <end position="89"/>
    </location>
</feature>
<name>A0A9D2M765_9FIRM</name>
<sequence length="527" mass="55596">MSKLHNLSDHIDDLPVRGCPLDAGARDRILARAYQKAGLESRPAPETALRPQRAAVGTCRPRRWAAGFAVAAAVVAASLGVAAVGPTLLHLKEGKIDFFADAPATAENALDAPIGNNPVAAAQMAAHTAEIGQSVTQGDLTITLDSVSMDAATLDVFFTLQAENLVPDFLAMAGVDTPEPDWSSLMIWAPGFMGEDQAGPRINGEACCEAGGFSTMDFYRVDDNTVKIWRHFLLTDLPEGDSLTITMTEPYDVLGHAGCWTFSFTLDAAEVRAGGRAVQPGVYDLGQTMTIGANEAVFDAPLRLERLAFGPGGGVLAAGGGDLVRMPDNRVTGSTSGWEPGRLAIADDAGRPVYLLPDDGLTALTPDAAALTLTPVLGADSAESYETRTVTTAELAAGVDIQTSPLGGYTIRNFAIKGSVITWDMTPYGEYVTPGLELSPDDAAMPSVTEEAIQLGGEADGETLPVQRTALASHTVDTATGAWHCRIDYYVANEEDLRGIETWSYLYAADVALDTDHALTLPLQDIS</sequence>
<evidence type="ECO:0000313" key="3">
    <source>
        <dbReference type="Proteomes" id="UP000886803"/>
    </source>
</evidence>
<dbReference type="Gene3D" id="2.60.40.1630">
    <property type="entry name" value="bacillus anthracis domain"/>
    <property type="match status" value="1"/>
</dbReference>
<keyword evidence="1" id="KW-0472">Membrane</keyword>
<dbReference type="AlphaFoldDB" id="A0A9D2M765"/>
<evidence type="ECO:0000256" key="1">
    <source>
        <dbReference type="SAM" id="Phobius"/>
    </source>
</evidence>
<keyword evidence="1" id="KW-0812">Transmembrane</keyword>
<organism evidence="2 3">
    <name type="scientific">Candidatus Gemmiger avicola</name>
    <dbReference type="NCBI Taxonomy" id="2838605"/>
    <lineage>
        <taxon>Bacteria</taxon>
        <taxon>Bacillati</taxon>
        <taxon>Bacillota</taxon>
        <taxon>Clostridia</taxon>
        <taxon>Eubacteriales</taxon>
        <taxon>Gemmiger</taxon>
    </lineage>
</organism>
<comment type="caution">
    <text evidence="2">The sequence shown here is derived from an EMBL/GenBank/DDBJ whole genome shotgun (WGS) entry which is preliminary data.</text>
</comment>
<dbReference type="EMBL" id="DWYG01000154">
    <property type="protein sequence ID" value="HJB42656.1"/>
    <property type="molecule type" value="Genomic_DNA"/>
</dbReference>